<evidence type="ECO:0000313" key="3">
    <source>
        <dbReference type="Proteomes" id="UP001165366"/>
    </source>
</evidence>
<protein>
    <submittedName>
        <fullName evidence="2">DUF177 domain-containing protein</fullName>
    </submittedName>
</protein>
<dbReference type="Pfam" id="PF02620">
    <property type="entry name" value="YceD"/>
    <property type="match status" value="1"/>
</dbReference>
<reference evidence="2" key="2">
    <citation type="submission" date="2024-05" db="EMBL/GenBank/DDBJ databases">
        <title>Rhodohalobacter halophilus gen. nov., sp. nov., a moderately halophilic member of the family Balneolaceae.</title>
        <authorList>
            <person name="Xia J."/>
        </authorList>
    </citation>
    <scope>NUCLEOTIDE SEQUENCE</scope>
    <source>
        <strain evidence="2">WB101</strain>
    </source>
</reference>
<evidence type="ECO:0000313" key="2">
    <source>
        <dbReference type="EMBL" id="MCG2589488.1"/>
    </source>
</evidence>
<dbReference type="RefSeq" id="WP_237854849.1">
    <property type="nucleotide sequence ID" value="NZ_JAKLWS010000016.1"/>
</dbReference>
<comment type="caution">
    <text evidence="2">The sequence shown here is derived from an EMBL/GenBank/DDBJ whole genome shotgun (WGS) entry which is preliminary data.</text>
</comment>
<organism evidence="2 3">
    <name type="scientific">Rhodohalobacter sulfatireducens</name>
    <dbReference type="NCBI Taxonomy" id="2911366"/>
    <lineage>
        <taxon>Bacteria</taxon>
        <taxon>Pseudomonadati</taxon>
        <taxon>Balneolota</taxon>
        <taxon>Balneolia</taxon>
        <taxon>Balneolales</taxon>
        <taxon>Balneolaceae</taxon>
        <taxon>Rhodohalobacter</taxon>
    </lineage>
</organism>
<dbReference type="Proteomes" id="UP001165366">
    <property type="component" value="Unassembled WGS sequence"/>
</dbReference>
<dbReference type="EMBL" id="JAKLWS010000016">
    <property type="protein sequence ID" value="MCG2589488.1"/>
    <property type="molecule type" value="Genomic_DNA"/>
</dbReference>
<dbReference type="InterPro" id="IPR003772">
    <property type="entry name" value="YceD"/>
</dbReference>
<keyword evidence="3" id="KW-1185">Reference proteome</keyword>
<name>A0ABS9KF49_9BACT</name>
<accession>A0ABS9KF49</accession>
<proteinExistence type="predicted"/>
<evidence type="ECO:0000256" key="1">
    <source>
        <dbReference type="SAM" id="MobiDB-lite"/>
    </source>
</evidence>
<gene>
    <name evidence="2" type="ORF">L6773_12990</name>
</gene>
<feature type="region of interest" description="Disordered" evidence="1">
    <location>
        <begin position="133"/>
        <end position="160"/>
    </location>
</feature>
<reference evidence="2" key="1">
    <citation type="submission" date="2022-01" db="EMBL/GenBank/DDBJ databases">
        <authorList>
            <person name="Wang Y."/>
        </authorList>
    </citation>
    <scope>NUCLEOTIDE SEQUENCE</scope>
    <source>
        <strain evidence="2">WB101</strain>
    </source>
</reference>
<sequence>METSKLTFELQEIPDGKSERDVSLSEGDLELDDEITLKEGNVHVNFFRTNHFIEVDFTVDVDTELICDRSLKPFVRHLNGSYHVLFEPDNVEDTESEKGAVRQIPPEDLVLDIEKEVRDTIMLEIPVRKIHPDYLDSEGNPEDFETKHYGPEPDEDEMIDPRWAELKKLKNT</sequence>